<name>A0A7S4G5G7_9EUGL</name>
<evidence type="ECO:0000256" key="1">
    <source>
        <dbReference type="SAM" id="MobiDB-lite"/>
    </source>
</evidence>
<evidence type="ECO:0000256" key="2">
    <source>
        <dbReference type="SAM" id="Phobius"/>
    </source>
</evidence>
<keyword evidence="3" id="KW-0732">Signal</keyword>
<feature type="compositionally biased region" description="Polar residues" evidence="1">
    <location>
        <begin position="64"/>
        <end position="74"/>
    </location>
</feature>
<feature type="compositionally biased region" description="Low complexity" evidence="1">
    <location>
        <begin position="52"/>
        <end position="63"/>
    </location>
</feature>
<dbReference type="EMBL" id="HBJA01107184">
    <property type="protein sequence ID" value="CAE0825780.1"/>
    <property type="molecule type" value="Transcribed_RNA"/>
</dbReference>
<organism evidence="4">
    <name type="scientific">Eutreptiella gymnastica</name>
    <dbReference type="NCBI Taxonomy" id="73025"/>
    <lineage>
        <taxon>Eukaryota</taxon>
        <taxon>Discoba</taxon>
        <taxon>Euglenozoa</taxon>
        <taxon>Euglenida</taxon>
        <taxon>Spirocuta</taxon>
        <taxon>Euglenophyceae</taxon>
        <taxon>Eutreptiales</taxon>
        <taxon>Eutreptiaceae</taxon>
        <taxon>Eutreptiella</taxon>
    </lineage>
</organism>
<feature type="region of interest" description="Disordered" evidence="1">
    <location>
        <begin position="52"/>
        <end position="82"/>
    </location>
</feature>
<protein>
    <recommendedName>
        <fullName evidence="5">Peptidase S54 rhomboid domain-containing protein</fullName>
    </recommendedName>
</protein>
<proteinExistence type="predicted"/>
<keyword evidence="2" id="KW-0472">Membrane</keyword>
<evidence type="ECO:0000256" key="3">
    <source>
        <dbReference type="SAM" id="SignalP"/>
    </source>
</evidence>
<reference evidence="4" key="1">
    <citation type="submission" date="2021-01" db="EMBL/GenBank/DDBJ databases">
        <authorList>
            <person name="Corre E."/>
            <person name="Pelletier E."/>
            <person name="Niang G."/>
            <person name="Scheremetjew M."/>
            <person name="Finn R."/>
            <person name="Kale V."/>
            <person name="Holt S."/>
            <person name="Cochrane G."/>
            <person name="Meng A."/>
            <person name="Brown T."/>
            <person name="Cohen L."/>
        </authorList>
    </citation>
    <scope>NUCLEOTIDE SEQUENCE</scope>
    <source>
        <strain evidence="4">CCMP1594</strain>
    </source>
</reference>
<sequence length="402" mass="43204">MVLVGALGGLCGWAVAPQMSALWVSAGTTARTAPYAMGPSAAVQPLQPPVGLPGVPAAQPPQLTGSATALTPPSASFGEGSEVPLPEVLEPQAADASSEPDIVVDFLKLLTPAMYAVLSIGAVWQMWRHQTQSSQWAAAGLAAEPNRTADATSPVPLSPAVPLAAEHDPNEPLQLRMASGRRSNYGRQKKNPLEIVWSRIAAFGRGIVNFFNGFVRWVRNHPIDVVMILIFLCSWALWLNPSLEPVFLVQGFRNPLAFIFSGFTCFNIYQLYSDIFYVYILGKAYMYNYSPNELAFLFFGGTFMGSLLVALGPGGWMGPTAGTASLLTAFMLQYPGTPMAIPMIPLIFFPFQVRWIGTVLAAANFYLFSKGVASGASFTGGVLFALLVKRRKAMQTQAVSLC</sequence>
<accession>A0A7S4G5G7</accession>
<evidence type="ECO:0000313" key="4">
    <source>
        <dbReference type="EMBL" id="CAE0825780.1"/>
    </source>
</evidence>
<feature type="signal peptide" evidence="3">
    <location>
        <begin position="1"/>
        <end position="21"/>
    </location>
</feature>
<keyword evidence="2" id="KW-0812">Transmembrane</keyword>
<keyword evidence="2" id="KW-1133">Transmembrane helix</keyword>
<feature type="transmembrane region" description="Helical" evidence="2">
    <location>
        <begin position="294"/>
        <end position="311"/>
    </location>
</feature>
<feature type="transmembrane region" description="Helical" evidence="2">
    <location>
        <begin position="372"/>
        <end position="388"/>
    </location>
</feature>
<feature type="transmembrane region" description="Helical" evidence="2">
    <location>
        <begin position="109"/>
        <end position="127"/>
    </location>
</feature>
<feature type="transmembrane region" description="Helical" evidence="2">
    <location>
        <begin position="258"/>
        <end position="282"/>
    </location>
</feature>
<dbReference type="AlphaFoldDB" id="A0A7S4G5G7"/>
<evidence type="ECO:0008006" key="5">
    <source>
        <dbReference type="Google" id="ProtNLM"/>
    </source>
</evidence>
<feature type="transmembrane region" description="Helical" evidence="2">
    <location>
        <begin position="221"/>
        <end position="238"/>
    </location>
</feature>
<feature type="chain" id="PRO_5031336692" description="Peptidase S54 rhomboid domain-containing protein" evidence="3">
    <location>
        <begin position="22"/>
        <end position="402"/>
    </location>
</feature>
<gene>
    <name evidence="4" type="ORF">EGYM00163_LOCUS37032</name>
</gene>